<dbReference type="Pfam" id="PF00512">
    <property type="entry name" value="HisKA"/>
    <property type="match status" value="1"/>
</dbReference>
<evidence type="ECO:0000256" key="4">
    <source>
        <dbReference type="ARBA" id="ARBA00022679"/>
    </source>
</evidence>
<sequence>MSATPLPLRRRVALAMTVLGFLLSALFALTTLAVTEDYEYVLANEILRGQAEDYGLRLSTGLPARLPRTHRLSGYTGADVPARYAHFPLGVHEDDSDDSVHVGVFDTSAGRLYFMIDLSDIEALEQHLGWVAAATVIAGTLLAGLLAWLFAGAALKPLGRLAQALDALPVQPQATALRARTSGDELGRLAGAIDDYQRRLVEADAHEQAFFADASHELRTPIAVVQGATEVMLDDVDAGTDPRRIERLQRLDRGVREMTDLVEMLLAVARRRSLQYERIDASALLHEAVDALQADPARAAGIAASGALRIPRREALLLLRHAIGKLGWPSSGRALSLRLDGDRLEIATDPGDGAAAPAQRSDGGGLGALAQRLTERLGWRCEQAAGRIVYVLPPAAGDGARTSG</sequence>
<keyword evidence="7" id="KW-0472">Membrane</keyword>
<comment type="catalytic activity">
    <reaction evidence="1">
        <text>ATP + protein L-histidine = ADP + protein N-phospho-L-histidine.</text>
        <dbReference type="EC" id="2.7.13.3"/>
    </reaction>
</comment>
<evidence type="ECO:0000313" key="10">
    <source>
        <dbReference type="Proteomes" id="UP000308149"/>
    </source>
</evidence>
<gene>
    <name evidence="9" type="ORF">FHQ07_09260</name>
</gene>
<evidence type="ECO:0000256" key="1">
    <source>
        <dbReference type="ARBA" id="ARBA00000085"/>
    </source>
</evidence>
<keyword evidence="10" id="KW-1185">Reference proteome</keyword>
<feature type="domain" description="HAMP" evidence="8">
    <location>
        <begin position="152"/>
        <end position="205"/>
    </location>
</feature>
<dbReference type="CDD" id="cd00082">
    <property type="entry name" value="HisKA"/>
    <property type="match status" value="1"/>
</dbReference>
<dbReference type="RefSeq" id="WP_139716532.1">
    <property type="nucleotide sequence ID" value="NZ_CP040871.1"/>
</dbReference>
<keyword evidence="6" id="KW-0902">Two-component regulatory system</keyword>
<dbReference type="AlphaFoldDB" id="A0A5B7ZQN1"/>
<reference evidence="9 10" key="1">
    <citation type="submission" date="2019-06" db="EMBL/GenBank/DDBJ databases">
        <title>Thermomonas aquatica sp. nov., isolated from an industrial wastewater treatment plant.</title>
        <authorList>
            <person name="Jeon J.H."/>
            <person name="Park D.-S."/>
        </authorList>
    </citation>
    <scope>NUCLEOTIDE SEQUENCE [LARGE SCALE GENOMIC DNA]</scope>
    <source>
        <strain evidence="9 10">SY21</strain>
    </source>
</reference>
<dbReference type="InterPro" id="IPR003660">
    <property type="entry name" value="HAMP_dom"/>
</dbReference>
<evidence type="ECO:0000256" key="7">
    <source>
        <dbReference type="SAM" id="Phobius"/>
    </source>
</evidence>
<dbReference type="OrthoDB" id="9121563at2"/>
<organism evidence="9 10">
    <name type="scientific">Thermomonas aquatica</name>
    <dbReference type="NCBI Taxonomy" id="2202149"/>
    <lineage>
        <taxon>Bacteria</taxon>
        <taxon>Pseudomonadati</taxon>
        <taxon>Pseudomonadota</taxon>
        <taxon>Gammaproteobacteria</taxon>
        <taxon>Lysobacterales</taxon>
        <taxon>Lysobacteraceae</taxon>
        <taxon>Thermomonas</taxon>
    </lineage>
</organism>
<dbReference type="GO" id="GO:0000155">
    <property type="term" value="F:phosphorelay sensor kinase activity"/>
    <property type="evidence" value="ECO:0007669"/>
    <property type="project" value="InterPro"/>
</dbReference>
<dbReference type="InterPro" id="IPR050428">
    <property type="entry name" value="TCS_sensor_his_kinase"/>
</dbReference>
<dbReference type="PROSITE" id="PS50885">
    <property type="entry name" value="HAMP"/>
    <property type="match status" value="1"/>
</dbReference>
<dbReference type="PANTHER" id="PTHR45436">
    <property type="entry name" value="SENSOR HISTIDINE KINASE YKOH"/>
    <property type="match status" value="1"/>
</dbReference>
<keyword evidence="3" id="KW-0597">Phosphoprotein</keyword>
<evidence type="ECO:0000256" key="2">
    <source>
        <dbReference type="ARBA" id="ARBA00012438"/>
    </source>
</evidence>
<keyword evidence="5 9" id="KW-0418">Kinase</keyword>
<dbReference type="GO" id="GO:0005886">
    <property type="term" value="C:plasma membrane"/>
    <property type="evidence" value="ECO:0007669"/>
    <property type="project" value="TreeGrafter"/>
</dbReference>
<evidence type="ECO:0000313" key="9">
    <source>
        <dbReference type="EMBL" id="QDA57481.1"/>
    </source>
</evidence>
<dbReference type="Proteomes" id="UP000308149">
    <property type="component" value="Chromosome"/>
</dbReference>
<feature type="transmembrane region" description="Helical" evidence="7">
    <location>
        <begin position="128"/>
        <end position="151"/>
    </location>
</feature>
<dbReference type="SUPFAM" id="SSF47384">
    <property type="entry name" value="Homodimeric domain of signal transducing histidine kinase"/>
    <property type="match status" value="1"/>
</dbReference>
<dbReference type="EC" id="2.7.13.3" evidence="2"/>
<evidence type="ECO:0000256" key="5">
    <source>
        <dbReference type="ARBA" id="ARBA00022777"/>
    </source>
</evidence>
<name>A0A5B7ZQN1_9GAMM</name>
<protein>
    <recommendedName>
        <fullName evidence="2">histidine kinase</fullName>
        <ecNumber evidence="2">2.7.13.3</ecNumber>
    </recommendedName>
</protein>
<evidence type="ECO:0000259" key="8">
    <source>
        <dbReference type="PROSITE" id="PS50885"/>
    </source>
</evidence>
<proteinExistence type="predicted"/>
<accession>A0A5B7ZQN1</accession>
<keyword evidence="7" id="KW-0812">Transmembrane</keyword>
<dbReference type="PANTHER" id="PTHR45436:SF16">
    <property type="entry name" value="HISTIDINE KINASE"/>
    <property type="match status" value="1"/>
</dbReference>
<keyword evidence="4" id="KW-0808">Transferase</keyword>
<evidence type="ECO:0000256" key="3">
    <source>
        <dbReference type="ARBA" id="ARBA00022553"/>
    </source>
</evidence>
<keyword evidence="7" id="KW-1133">Transmembrane helix</keyword>
<evidence type="ECO:0000256" key="6">
    <source>
        <dbReference type="ARBA" id="ARBA00023012"/>
    </source>
</evidence>
<dbReference type="Gene3D" id="6.10.340.10">
    <property type="match status" value="1"/>
</dbReference>
<dbReference type="EMBL" id="CP040871">
    <property type="protein sequence ID" value="QDA57481.1"/>
    <property type="molecule type" value="Genomic_DNA"/>
</dbReference>
<dbReference type="InterPro" id="IPR003661">
    <property type="entry name" value="HisK_dim/P_dom"/>
</dbReference>
<dbReference type="Gene3D" id="1.10.287.130">
    <property type="match status" value="1"/>
</dbReference>
<dbReference type="KEGG" id="thes:FHQ07_09260"/>
<dbReference type="SMART" id="SM00388">
    <property type="entry name" value="HisKA"/>
    <property type="match status" value="1"/>
</dbReference>
<dbReference type="InterPro" id="IPR036097">
    <property type="entry name" value="HisK_dim/P_sf"/>
</dbReference>
<feature type="transmembrane region" description="Helical" evidence="7">
    <location>
        <begin position="12"/>
        <end position="34"/>
    </location>
</feature>